<keyword evidence="2" id="KW-1185">Reference proteome</keyword>
<reference evidence="1 2" key="1">
    <citation type="submission" date="2021-01" db="EMBL/GenBank/DDBJ databases">
        <title>Whole genome shotgun sequence of Cellulomonas phragmiteti NBRC 110785.</title>
        <authorList>
            <person name="Komaki H."/>
            <person name="Tamura T."/>
        </authorList>
    </citation>
    <scope>NUCLEOTIDE SEQUENCE [LARGE SCALE GENOMIC DNA]</scope>
    <source>
        <strain evidence="1 2">NBRC 110785</strain>
    </source>
</reference>
<proteinExistence type="predicted"/>
<name>A0ABQ4DLL7_9CELL</name>
<sequence>MKALTSAIAALTIVGSLVVGAPAVTASVSLNGGASGCCKDFH</sequence>
<evidence type="ECO:0008006" key="3">
    <source>
        <dbReference type="Google" id="ProtNLM"/>
    </source>
</evidence>
<accession>A0ABQ4DLL7</accession>
<organism evidence="1 2">
    <name type="scientific">Cellulomonas phragmiteti</name>
    <dbReference type="NCBI Taxonomy" id="478780"/>
    <lineage>
        <taxon>Bacteria</taxon>
        <taxon>Bacillati</taxon>
        <taxon>Actinomycetota</taxon>
        <taxon>Actinomycetes</taxon>
        <taxon>Micrococcales</taxon>
        <taxon>Cellulomonadaceae</taxon>
        <taxon>Cellulomonas</taxon>
    </lineage>
</organism>
<evidence type="ECO:0000313" key="2">
    <source>
        <dbReference type="Proteomes" id="UP000614741"/>
    </source>
</evidence>
<evidence type="ECO:0000313" key="1">
    <source>
        <dbReference type="EMBL" id="GIG39892.1"/>
    </source>
</evidence>
<protein>
    <recommendedName>
        <fullName evidence="3">Chaplin domain-containing protein</fullName>
    </recommendedName>
</protein>
<dbReference type="RefSeq" id="WP_275407392.1">
    <property type="nucleotide sequence ID" value="NZ_BONP01000008.1"/>
</dbReference>
<comment type="caution">
    <text evidence="1">The sequence shown here is derived from an EMBL/GenBank/DDBJ whole genome shotgun (WGS) entry which is preliminary data.</text>
</comment>
<dbReference type="EMBL" id="BONP01000008">
    <property type="protein sequence ID" value="GIG39892.1"/>
    <property type="molecule type" value="Genomic_DNA"/>
</dbReference>
<dbReference type="Proteomes" id="UP000614741">
    <property type="component" value="Unassembled WGS sequence"/>
</dbReference>
<gene>
    <name evidence="1" type="ORF">Cph01nite_16540</name>
</gene>